<dbReference type="InterPro" id="IPR002110">
    <property type="entry name" value="Ankyrin_rpt"/>
</dbReference>
<dbReference type="KEGG" id="csol:105360447"/>
<evidence type="ECO:0000313" key="5">
    <source>
        <dbReference type="RefSeq" id="XP_011495644.1"/>
    </source>
</evidence>
<keyword evidence="2" id="KW-0732">Signal</keyword>
<dbReference type="AlphaFoldDB" id="A0AAJ6YCP9"/>
<feature type="domain" description="RHD" evidence="3">
    <location>
        <begin position="15"/>
        <end position="216"/>
    </location>
</feature>
<keyword evidence="1" id="KW-0040">ANK repeat</keyword>
<dbReference type="InterPro" id="IPR011539">
    <property type="entry name" value="RHD_DNA_bind_dom"/>
</dbReference>
<dbReference type="SMART" id="SM00429">
    <property type="entry name" value="IPT"/>
    <property type="match status" value="1"/>
</dbReference>
<dbReference type="InterPro" id="IPR032397">
    <property type="entry name" value="RHD_dimer"/>
</dbReference>
<dbReference type="GO" id="GO:0002225">
    <property type="term" value="P:positive regulation of antimicrobial peptide production"/>
    <property type="evidence" value="ECO:0007669"/>
    <property type="project" value="UniProtKB-ARBA"/>
</dbReference>
<dbReference type="Proteomes" id="UP000695007">
    <property type="component" value="Unplaced"/>
</dbReference>
<sequence length="864" mass="97684">MYLYCIILFIFKIVVEHTQLRILIQPVEKFRFRYKSEMSGNYSTLLGEREKTNYKKQVPTIQLVNCPFKIAVIRCTLVTADEENRFPHAHHLVRKNGNTDTDDPHDIEVSSENNFIAKFYNMGIIHTAKKHVRDEIVRRKRIELLGEKEKVQFGNATISTREDIQIKLEAERIQMRMNLNTVALCFQGFFYGENNVLHPFTEKVYSHPINNLKSALTGDLKICRIDKQSCSCEGNEEVFLLVEKVGKKNIKVKLYEIDNSDNIIWEAEGRFTELDVHHQYAIVFKTPPYKDTNITSPKEVFIRLERPTDGEVSNSVMFVYKPLDKNLNRKRPRLASTCETVESIETDLMENSSLENYSPMNETFVNLDNDISSLTGELKELLNDDHYCNSEDFKTYFSDLSTLESEKNFANDILQKVLRTLRDTALTDNSKATIIVMTRNILLKTTQFGDTALHFSLRHKEYKISKCIVSILSFDPLLSKIVNIQNSSGMTPLHLAVLRNQSDIVKALLNIGADPNLCDEAGATSLHNAVIARASGCIDQLLRSSKNVNLEAHTESGWTALHLAAQVGSLLAVHVLIKAGADVNSIDKLCGCTALHIAVDANHKHIVDYLLTTTKIDLNKKNFGGNTALQSAVAKRGKCAEDLIKIFNKYGADPKIRNNNIDRNDEEENMSRLSAEILIDISDSVIDIESSDSDDDFPESDESSCDLAQNDQKLMQLSCGRGCEYSVDEKLDSGCDMVPGDNSFARSNSVVINHSDAEEHPTNRATTIPISQKSMSSTRPWEDKLTDDHVHRIKDILERTGGWERLAQHTNHGSLVRLYRKTSSPCSALFTKIRLQQPDITLQNVKNLLTDVQEFEAVSALEKQ</sequence>
<dbReference type="GO" id="GO:0001228">
    <property type="term" value="F:DNA-binding transcription activator activity, RNA polymerase II-specific"/>
    <property type="evidence" value="ECO:0007669"/>
    <property type="project" value="UniProtKB-ARBA"/>
</dbReference>
<evidence type="ECO:0000256" key="2">
    <source>
        <dbReference type="SAM" id="SignalP"/>
    </source>
</evidence>
<dbReference type="InterPro" id="IPR014756">
    <property type="entry name" value="Ig_E-set"/>
</dbReference>
<organism evidence="4 5">
    <name type="scientific">Ceratosolen solmsi marchali</name>
    <dbReference type="NCBI Taxonomy" id="326594"/>
    <lineage>
        <taxon>Eukaryota</taxon>
        <taxon>Metazoa</taxon>
        <taxon>Ecdysozoa</taxon>
        <taxon>Arthropoda</taxon>
        <taxon>Hexapoda</taxon>
        <taxon>Insecta</taxon>
        <taxon>Pterygota</taxon>
        <taxon>Neoptera</taxon>
        <taxon>Endopterygota</taxon>
        <taxon>Hymenoptera</taxon>
        <taxon>Apocrita</taxon>
        <taxon>Proctotrupomorpha</taxon>
        <taxon>Chalcidoidea</taxon>
        <taxon>Agaonidae</taxon>
        <taxon>Agaoninae</taxon>
        <taxon>Ceratosolen</taxon>
    </lineage>
</organism>
<dbReference type="SUPFAM" id="SSF81296">
    <property type="entry name" value="E set domains"/>
    <property type="match status" value="1"/>
</dbReference>
<dbReference type="Gene3D" id="1.10.533.10">
    <property type="entry name" value="Death Domain, Fas"/>
    <property type="match status" value="1"/>
</dbReference>
<dbReference type="GO" id="GO:0008063">
    <property type="term" value="P:Toll signaling pathway"/>
    <property type="evidence" value="ECO:0007669"/>
    <property type="project" value="UniProtKB-ARBA"/>
</dbReference>
<feature type="repeat" description="ANK" evidence="1">
    <location>
        <begin position="556"/>
        <end position="588"/>
    </location>
</feature>
<dbReference type="RefSeq" id="XP_011495644.1">
    <property type="nucleotide sequence ID" value="XM_011497342.1"/>
</dbReference>
<name>A0AAJ6YCP9_9HYME</name>
<dbReference type="PROSITE" id="PS50088">
    <property type="entry name" value="ANK_REPEAT"/>
    <property type="match status" value="2"/>
</dbReference>
<evidence type="ECO:0000313" key="4">
    <source>
        <dbReference type="Proteomes" id="UP000695007"/>
    </source>
</evidence>
<dbReference type="InterPro" id="IPR036770">
    <property type="entry name" value="Ankyrin_rpt-contain_sf"/>
</dbReference>
<evidence type="ECO:0000259" key="3">
    <source>
        <dbReference type="PROSITE" id="PS50254"/>
    </source>
</evidence>
<dbReference type="CDD" id="cd01177">
    <property type="entry name" value="IPT_NFkappaB"/>
    <property type="match status" value="1"/>
</dbReference>
<dbReference type="InterPro" id="IPR033926">
    <property type="entry name" value="IPT_NFkappaB"/>
</dbReference>
<dbReference type="PRINTS" id="PR01415">
    <property type="entry name" value="ANKYRIN"/>
</dbReference>
<reference evidence="5" key="1">
    <citation type="submission" date="2025-08" db="UniProtKB">
        <authorList>
            <consortium name="RefSeq"/>
        </authorList>
    </citation>
    <scope>IDENTIFICATION</scope>
</reference>
<dbReference type="SUPFAM" id="SSF49417">
    <property type="entry name" value="p53-like transcription factors"/>
    <property type="match status" value="1"/>
</dbReference>
<dbReference type="InterPro" id="IPR002909">
    <property type="entry name" value="IPT_dom"/>
</dbReference>
<dbReference type="GO" id="GO:0045087">
    <property type="term" value="P:innate immune response"/>
    <property type="evidence" value="ECO:0007669"/>
    <property type="project" value="UniProtKB-ARBA"/>
</dbReference>
<dbReference type="SUPFAM" id="SSF47986">
    <property type="entry name" value="DEATH domain"/>
    <property type="match status" value="1"/>
</dbReference>
<feature type="signal peptide" evidence="2">
    <location>
        <begin position="1"/>
        <end position="17"/>
    </location>
</feature>
<dbReference type="CTD" id="5966"/>
<dbReference type="GO" id="GO:0048935">
    <property type="term" value="P:peripheral nervous system neuron development"/>
    <property type="evidence" value="ECO:0007669"/>
    <property type="project" value="UniProtKB-ARBA"/>
</dbReference>
<proteinExistence type="predicted"/>
<dbReference type="FunFam" id="2.60.40.10:FF:000046">
    <property type="entry name" value="Nuclear factor NF-kappa-B p105 subunit"/>
    <property type="match status" value="1"/>
</dbReference>
<dbReference type="SMART" id="SM00248">
    <property type="entry name" value="ANK"/>
    <property type="match status" value="6"/>
</dbReference>
<dbReference type="PANTHER" id="PTHR24169:SF28">
    <property type="entry name" value="NUCLEAR FACTOR NF-KAPPA-B P110 SUBUNIT"/>
    <property type="match status" value="1"/>
</dbReference>
<gene>
    <name evidence="5" type="primary">LOC105360447</name>
</gene>
<dbReference type="InterPro" id="IPR000451">
    <property type="entry name" value="NFkB/Dor"/>
</dbReference>
<dbReference type="PROSITE" id="PS50297">
    <property type="entry name" value="ANK_REP_REGION"/>
    <property type="match status" value="2"/>
</dbReference>
<dbReference type="InterPro" id="IPR011029">
    <property type="entry name" value="DEATH-like_dom_sf"/>
</dbReference>
<dbReference type="Gene3D" id="2.60.40.340">
    <property type="entry name" value="Rel homology domain (RHD), DNA-binding domain"/>
    <property type="match status" value="1"/>
</dbReference>
<accession>A0AAJ6YCP9</accession>
<feature type="repeat" description="ANK" evidence="1">
    <location>
        <begin position="488"/>
        <end position="520"/>
    </location>
</feature>
<dbReference type="GO" id="GO:0000978">
    <property type="term" value="F:RNA polymerase II cis-regulatory region sequence-specific DNA binding"/>
    <property type="evidence" value="ECO:0007669"/>
    <property type="project" value="TreeGrafter"/>
</dbReference>
<dbReference type="InterPro" id="IPR037059">
    <property type="entry name" value="RHD_DNA_bind_dom_sf"/>
</dbReference>
<dbReference type="PANTHER" id="PTHR24169">
    <property type="entry name" value="NUCLEAR FACTOR NF-KAPPA-B PROTEIN"/>
    <property type="match status" value="1"/>
</dbReference>
<dbReference type="GeneID" id="105360447"/>
<dbReference type="InterPro" id="IPR013783">
    <property type="entry name" value="Ig-like_fold"/>
</dbReference>
<dbReference type="Gene3D" id="2.60.40.10">
    <property type="entry name" value="Immunoglobulins"/>
    <property type="match status" value="1"/>
</dbReference>
<dbReference type="PROSITE" id="PS50254">
    <property type="entry name" value="REL_2"/>
    <property type="match status" value="1"/>
</dbReference>
<dbReference type="SUPFAM" id="SSF48403">
    <property type="entry name" value="Ankyrin repeat"/>
    <property type="match status" value="1"/>
</dbReference>
<dbReference type="Pfam" id="PF16179">
    <property type="entry name" value="RHD_dimer"/>
    <property type="match status" value="1"/>
</dbReference>
<dbReference type="Pfam" id="PF00023">
    <property type="entry name" value="Ank"/>
    <property type="match status" value="1"/>
</dbReference>
<keyword evidence="4" id="KW-1185">Reference proteome</keyword>
<dbReference type="Gene3D" id="1.25.40.20">
    <property type="entry name" value="Ankyrin repeat-containing domain"/>
    <property type="match status" value="1"/>
</dbReference>
<dbReference type="PRINTS" id="PR00057">
    <property type="entry name" value="NFKBTNSCPFCT"/>
</dbReference>
<evidence type="ECO:0000256" key="1">
    <source>
        <dbReference type="PROSITE-ProRule" id="PRU00023"/>
    </source>
</evidence>
<protein>
    <submittedName>
        <fullName evidence="5">Nuclear factor NF-kappa-B p110 subunit</fullName>
    </submittedName>
</protein>
<dbReference type="GO" id="GO:0007249">
    <property type="term" value="P:canonical NF-kappaB signal transduction"/>
    <property type="evidence" value="ECO:0007669"/>
    <property type="project" value="UniProtKB-ARBA"/>
</dbReference>
<dbReference type="Pfam" id="PF00554">
    <property type="entry name" value="RHD_DNA_bind"/>
    <property type="match status" value="1"/>
</dbReference>
<dbReference type="GO" id="GO:0005737">
    <property type="term" value="C:cytoplasm"/>
    <property type="evidence" value="ECO:0007669"/>
    <property type="project" value="InterPro"/>
</dbReference>
<feature type="chain" id="PRO_5042471111" evidence="2">
    <location>
        <begin position="18"/>
        <end position="864"/>
    </location>
</feature>
<dbReference type="InterPro" id="IPR008967">
    <property type="entry name" value="p53-like_TF_DNA-bd_sf"/>
</dbReference>
<dbReference type="GO" id="GO:0035206">
    <property type="term" value="P:regulation of hemocyte proliferation"/>
    <property type="evidence" value="ECO:0007669"/>
    <property type="project" value="UniProtKB-ARBA"/>
</dbReference>
<dbReference type="GO" id="GO:0005654">
    <property type="term" value="C:nucleoplasm"/>
    <property type="evidence" value="ECO:0007669"/>
    <property type="project" value="UniProtKB-ARBA"/>
</dbReference>
<dbReference type="Pfam" id="PF12796">
    <property type="entry name" value="Ank_2"/>
    <property type="match status" value="1"/>
</dbReference>